<name>A0A0D0DPH9_9AGAM</name>
<accession>A0A0D0DPH9</accession>
<evidence type="ECO:0000256" key="1">
    <source>
        <dbReference type="SAM" id="Phobius"/>
    </source>
</evidence>
<protein>
    <submittedName>
        <fullName evidence="2">Uncharacterized protein</fullName>
    </submittedName>
</protein>
<keyword evidence="1" id="KW-0472">Membrane</keyword>
<reference evidence="3" key="2">
    <citation type="submission" date="2015-01" db="EMBL/GenBank/DDBJ databases">
        <title>Evolutionary Origins and Diversification of the Mycorrhizal Mutualists.</title>
        <authorList>
            <consortium name="DOE Joint Genome Institute"/>
            <consortium name="Mycorrhizal Genomics Consortium"/>
            <person name="Kohler A."/>
            <person name="Kuo A."/>
            <person name="Nagy L.G."/>
            <person name="Floudas D."/>
            <person name="Copeland A."/>
            <person name="Barry K.W."/>
            <person name="Cichocki N."/>
            <person name="Veneault-Fourrey C."/>
            <person name="LaButti K."/>
            <person name="Lindquist E.A."/>
            <person name="Lipzen A."/>
            <person name="Lundell T."/>
            <person name="Morin E."/>
            <person name="Murat C."/>
            <person name="Riley R."/>
            <person name="Ohm R."/>
            <person name="Sun H."/>
            <person name="Tunlid A."/>
            <person name="Henrissat B."/>
            <person name="Grigoriev I.V."/>
            <person name="Hibbett D.S."/>
            <person name="Martin F."/>
        </authorList>
    </citation>
    <scope>NUCLEOTIDE SEQUENCE [LARGE SCALE GENOMIC DNA]</scope>
    <source>
        <strain evidence="3">Ve08.2h10</strain>
    </source>
</reference>
<reference evidence="2 3" key="1">
    <citation type="submission" date="2014-04" db="EMBL/GenBank/DDBJ databases">
        <authorList>
            <consortium name="DOE Joint Genome Institute"/>
            <person name="Kuo A."/>
            <person name="Kohler A."/>
            <person name="Jargeat P."/>
            <person name="Nagy L.G."/>
            <person name="Floudas D."/>
            <person name="Copeland A."/>
            <person name="Barry K.W."/>
            <person name="Cichocki N."/>
            <person name="Veneault-Fourrey C."/>
            <person name="LaButti K."/>
            <person name="Lindquist E.A."/>
            <person name="Lipzen A."/>
            <person name="Lundell T."/>
            <person name="Morin E."/>
            <person name="Murat C."/>
            <person name="Sun H."/>
            <person name="Tunlid A."/>
            <person name="Henrissat B."/>
            <person name="Grigoriev I.V."/>
            <person name="Hibbett D.S."/>
            <person name="Martin F."/>
            <person name="Nordberg H.P."/>
            <person name="Cantor M.N."/>
            <person name="Hua S.X."/>
        </authorList>
    </citation>
    <scope>NUCLEOTIDE SEQUENCE [LARGE SCALE GENOMIC DNA]</scope>
    <source>
        <strain evidence="2 3">Ve08.2h10</strain>
    </source>
</reference>
<gene>
    <name evidence="2" type="ORF">PAXRUDRAFT_215683</name>
</gene>
<proteinExistence type="predicted"/>
<evidence type="ECO:0000313" key="3">
    <source>
        <dbReference type="Proteomes" id="UP000054538"/>
    </source>
</evidence>
<dbReference type="HOGENOM" id="CLU_3033015_0_0_1"/>
<dbReference type="Proteomes" id="UP000054538">
    <property type="component" value="Unassembled WGS sequence"/>
</dbReference>
<evidence type="ECO:0000313" key="2">
    <source>
        <dbReference type="EMBL" id="KIK80865.1"/>
    </source>
</evidence>
<dbReference type="AlphaFoldDB" id="A0A0D0DPH9"/>
<keyword evidence="1" id="KW-1133">Transmembrane helix</keyword>
<keyword evidence="3" id="KW-1185">Reference proteome</keyword>
<feature type="transmembrane region" description="Helical" evidence="1">
    <location>
        <begin position="15"/>
        <end position="39"/>
    </location>
</feature>
<dbReference type="EMBL" id="KN825917">
    <property type="protein sequence ID" value="KIK80865.1"/>
    <property type="molecule type" value="Genomic_DNA"/>
</dbReference>
<dbReference type="InParanoid" id="A0A0D0DPH9"/>
<sequence>MKLRHGIFGEGYCCLLSYFLVHVCTCCTSLDTEYVFFLYKTRNRRIFKSFRLGFT</sequence>
<keyword evidence="1" id="KW-0812">Transmembrane</keyword>
<organism evidence="2 3">
    <name type="scientific">Paxillus rubicundulus Ve08.2h10</name>
    <dbReference type="NCBI Taxonomy" id="930991"/>
    <lineage>
        <taxon>Eukaryota</taxon>
        <taxon>Fungi</taxon>
        <taxon>Dikarya</taxon>
        <taxon>Basidiomycota</taxon>
        <taxon>Agaricomycotina</taxon>
        <taxon>Agaricomycetes</taxon>
        <taxon>Agaricomycetidae</taxon>
        <taxon>Boletales</taxon>
        <taxon>Paxilineae</taxon>
        <taxon>Paxillaceae</taxon>
        <taxon>Paxillus</taxon>
    </lineage>
</organism>